<evidence type="ECO:0000313" key="2">
    <source>
        <dbReference type="Proteomes" id="UP000588186"/>
    </source>
</evidence>
<protein>
    <recommendedName>
        <fullName evidence="3">Phenylacetate-coenzyme A ligase</fullName>
    </recommendedName>
</protein>
<dbReference type="AlphaFoldDB" id="A0A6V7RNV6"/>
<dbReference type="Proteomes" id="UP000588186">
    <property type="component" value="Unassembled WGS sequence"/>
</dbReference>
<sequence>MIQKIYDNSPVFLQNVMISIKGLQIIRQRYNKYYKEEMELLTSNIDPFKLQEDRLKLFYDYITNHSEYFSRMKNIINEKLTISDINKLPLMNKETIRNHLDEIVTRDRELIEMGTGGSTGKSMKYYTHPYDISRKIAYLDFFKLKHGVKLGMKRASVGGRSIVPMNQKSNVFWRYNYFLKQLYFSAYHADGNNLKYYIEKLNEFKPLSIDGYTTVIHRWAQYINNNNIELTFKPIAIFPTAEALTPEMKNDIEKAFKCPVRNQYASSEGAPFITENINGELEINPETGVFECRKIEGNIYELVVTGFYTTTTPLLRYEIGDSVELNQELPEKYSQKDIKIKRIIGRNNDFLMSNERGIITNVNLSTAIKAAGNSVIASQFIQNEINEVILNLVVKENVDRKRLEKILVEQLNIRFGHTTLYKFNYVDRIDVTKGGKTRFTINNLGNEVVK</sequence>
<dbReference type="InterPro" id="IPR042099">
    <property type="entry name" value="ANL_N_sf"/>
</dbReference>
<dbReference type="PANTHER" id="PTHR36932:SF1">
    <property type="entry name" value="CAPSULAR POLYSACCHARIDE BIOSYNTHESIS PROTEIN"/>
    <property type="match status" value="1"/>
</dbReference>
<proteinExistence type="predicted"/>
<dbReference type="Gene3D" id="3.40.50.12780">
    <property type="entry name" value="N-terminal domain of ligase-like"/>
    <property type="match status" value="1"/>
</dbReference>
<gene>
    <name evidence="1" type="ORF">JEOPIN946_01539</name>
</gene>
<accession>A0A6V7RNV6</accession>
<keyword evidence="2" id="KW-1185">Reference proteome</keyword>
<organism evidence="1 2">
    <name type="scientific">Phocicoccus pinnipedialis</name>
    <dbReference type="NCBI Taxonomy" id="110845"/>
    <lineage>
        <taxon>Bacteria</taxon>
        <taxon>Bacillati</taxon>
        <taxon>Bacillota</taxon>
        <taxon>Bacilli</taxon>
        <taxon>Bacillales</taxon>
        <taxon>Salinicoccaceae</taxon>
        <taxon>Phocicoccus</taxon>
    </lineage>
</organism>
<dbReference type="PANTHER" id="PTHR36932">
    <property type="entry name" value="CAPSULAR POLYSACCHARIDE BIOSYNTHESIS PROTEIN"/>
    <property type="match status" value="1"/>
</dbReference>
<evidence type="ECO:0000313" key="1">
    <source>
        <dbReference type="EMBL" id="CAD2079251.1"/>
    </source>
</evidence>
<comment type="caution">
    <text evidence="1">The sequence shown here is derived from an EMBL/GenBank/DDBJ whole genome shotgun (WGS) entry which is preliminary data.</text>
</comment>
<dbReference type="RefSeq" id="WP_186078312.1">
    <property type="nucleotide sequence ID" value="NZ_CAJEWB010000012.1"/>
</dbReference>
<dbReference type="SUPFAM" id="SSF56801">
    <property type="entry name" value="Acetyl-CoA synthetase-like"/>
    <property type="match status" value="1"/>
</dbReference>
<reference evidence="1 2" key="1">
    <citation type="submission" date="2020-07" db="EMBL/GenBank/DDBJ databases">
        <authorList>
            <person name="Criscuolo A."/>
        </authorList>
    </citation>
    <scope>NUCLEOTIDE SEQUENCE [LARGE SCALE GENOMIC DNA]</scope>
    <source>
        <strain evidence="1">CIP107946</strain>
    </source>
</reference>
<dbReference type="InterPro" id="IPR053158">
    <property type="entry name" value="CapK_Type1_Caps_Biosynth"/>
</dbReference>
<dbReference type="EMBL" id="CAJEWB010000012">
    <property type="protein sequence ID" value="CAD2079251.1"/>
    <property type="molecule type" value="Genomic_DNA"/>
</dbReference>
<name>A0A6V7RNV6_9BACL</name>
<evidence type="ECO:0008006" key="3">
    <source>
        <dbReference type="Google" id="ProtNLM"/>
    </source>
</evidence>